<proteinExistence type="predicted"/>
<dbReference type="SUPFAM" id="SSF46689">
    <property type="entry name" value="Homeodomain-like"/>
    <property type="match status" value="1"/>
</dbReference>
<keyword evidence="7" id="KW-1185">Reference proteome</keyword>
<evidence type="ECO:0000256" key="4">
    <source>
        <dbReference type="PROSITE-ProRule" id="PRU00335"/>
    </source>
</evidence>
<dbReference type="EMBL" id="BAAAHP010000231">
    <property type="protein sequence ID" value="GAA0901487.1"/>
    <property type="molecule type" value="Genomic_DNA"/>
</dbReference>
<sequence>MTTPHRRARRMAPAQRRAAIIEAARPLVMRHGSAVTTRQIAEACGIAEGTIFRVFPDKESVVHAVVAEVFDPAPTLRALAAVDRGLPLRARLVAATAVLQERLSDVFGLLDVLGWFRPPEPEEVEQRSQLPAAVNDALRAAIADIVGPDEHLLRVPAPELAHVLRLLTFAGTHPKISDGRLLAPEQIVAVVLDGLATTTTEDAPC</sequence>
<dbReference type="InterPro" id="IPR050109">
    <property type="entry name" value="HTH-type_TetR-like_transc_reg"/>
</dbReference>
<feature type="domain" description="HTH tetR-type" evidence="5">
    <location>
        <begin position="14"/>
        <end position="73"/>
    </location>
</feature>
<name>A0ABN1ND32_9PSEU</name>
<feature type="DNA-binding region" description="H-T-H motif" evidence="4">
    <location>
        <begin position="36"/>
        <end position="55"/>
    </location>
</feature>
<dbReference type="RefSeq" id="WP_343945864.1">
    <property type="nucleotide sequence ID" value="NZ_BAAAHP010000231.1"/>
</dbReference>
<dbReference type="InterPro" id="IPR001647">
    <property type="entry name" value="HTH_TetR"/>
</dbReference>
<dbReference type="PROSITE" id="PS50977">
    <property type="entry name" value="HTH_TETR_2"/>
    <property type="match status" value="1"/>
</dbReference>
<protein>
    <submittedName>
        <fullName evidence="6">TetR/AcrR family transcriptional regulator</fullName>
    </submittedName>
</protein>
<gene>
    <name evidence="6" type="ORF">GCM10009559_68180</name>
</gene>
<comment type="caution">
    <text evidence="6">The sequence shown here is derived from an EMBL/GenBank/DDBJ whole genome shotgun (WGS) entry which is preliminary data.</text>
</comment>
<evidence type="ECO:0000256" key="2">
    <source>
        <dbReference type="ARBA" id="ARBA00023125"/>
    </source>
</evidence>
<dbReference type="Pfam" id="PF00440">
    <property type="entry name" value="TetR_N"/>
    <property type="match status" value="1"/>
</dbReference>
<evidence type="ECO:0000313" key="6">
    <source>
        <dbReference type="EMBL" id="GAA0901487.1"/>
    </source>
</evidence>
<organism evidence="6 7">
    <name type="scientific">Pseudonocardia zijingensis</name>
    <dbReference type="NCBI Taxonomy" id="153376"/>
    <lineage>
        <taxon>Bacteria</taxon>
        <taxon>Bacillati</taxon>
        <taxon>Actinomycetota</taxon>
        <taxon>Actinomycetes</taxon>
        <taxon>Pseudonocardiales</taxon>
        <taxon>Pseudonocardiaceae</taxon>
        <taxon>Pseudonocardia</taxon>
    </lineage>
</organism>
<keyword evidence="2 4" id="KW-0238">DNA-binding</keyword>
<dbReference type="InterPro" id="IPR009057">
    <property type="entry name" value="Homeodomain-like_sf"/>
</dbReference>
<dbReference type="PANTHER" id="PTHR30055">
    <property type="entry name" value="HTH-TYPE TRANSCRIPTIONAL REGULATOR RUTR"/>
    <property type="match status" value="1"/>
</dbReference>
<dbReference type="PANTHER" id="PTHR30055:SF234">
    <property type="entry name" value="HTH-TYPE TRANSCRIPTIONAL REGULATOR BETI"/>
    <property type="match status" value="1"/>
</dbReference>
<evidence type="ECO:0000259" key="5">
    <source>
        <dbReference type="PROSITE" id="PS50977"/>
    </source>
</evidence>
<evidence type="ECO:0000256" key="3">
    <source>
        <dbReference type="ARBA" id="ARBA00023163"/>
    </source>
</evidence>
<dbReference type="PRINTS" id="PR00455">
    <property type="entry name" value="HTHTETR"/>
</dbReference>
<keyword evidence="3" id="KW-0804">Transcription</keyword>
<accession>A0ABN1ND32</accession>
<reference evidence="6 7" key="1">
    <citation type="journal article" date="2019" name="Int. J. Syst. Evol. Microbiol.">
        <title>The Global Catalogue of Microorganisms (GCM) 10K type strain sequencing project: providing services to taxonomists for standard genome sequencing and annotation.</title>
        <authorList>
            <consortium name="The Broad Institute Genomics Platform"/>
            <consortium name="The Broad Institute Genome Sequencing Center for Infectious Disease"/>
            <person name="Wu L."/>
            <person name="Ma J."/>
        </authorList>
    </citation>
    <scope>NUCLEOTIDE SEQUENCE [LARGE SCALE GENOMIC DNA]</scope>
    <source>
        <strain evidence="6 7">JCM 11117</strain>
    </source>
</reference>
<evidence type="ECO:0000256" key="1">
    <source>
        <dbReference type="ARBA" id="ARBA00023015"/>
    </source>
</evidence>
<evidence type="ECO:0000313" key="7">
    <source>
        <dbReference type="Proteomes" id="UP001499967"/>
    </source>
</evidence>
<dbReference type="Gene3D" id="1.10.357.10">
    <property type="entry name" value="Tetracycline Repressor, domain 2"/>
    <property type="match status" value="1"/>
</dbReference>
<dbReference type="Proteomes" id="UP001499967">
    <property type="component" value="Unassembled WGS sequence"/>
</dbReference>
<keyword evidence="1" id="KW-0805">Transcription regulation</keyword>